<dbReference type="EMBL" id="WWCW01000142">
    <property type="protein sequence ID" value="MYM90795.1"/>
    <property type="molecule type" value="Genomic_DNA"/>
</dbReference>
<comment type="caution">
    <text evidence="2">The sequence shown here is derived from an EMBL/GenBank/DDBJ whole genome shotgun (WGS) entry which is preliminary data.</text>
</comment>
<keyword evidence="1" id="KW-0812">Transmembrane</keyword>
<dbReference type="Proteomes" id="UP000470302">
    <property type="component" value="Unassembled WGS sequence"/>
</dbReference>
<feature type="transmembrane region" description="Helical" evidence="1">
    <location>
        <begin position="7"/>
        <end position="27"/>
    </location>
</feature>
<evidence type="ECO:0000313" key="2">
    <source>
        <dbReference type="EMBL" id="MYM90795.1"/>
    </source>
</evidence>
<evidence type="ECO:0000256" key="1">
    <source>
        <dbReference type="SAM" id="Phobius"/>
    </source>
</evidence>
<organism evidence="2 3">
    <name type="scientific">Duganella vulcania</name>
    <dbReference type="NCBI Taxonomy" id="2692166"/>
    <lineage>
        <taxon>Bacteria</taxon>
        <taxon>Pseudomonadati</taxon>
        <taxon>Pseudomonadota</taxon>
        <taxon>Betaproteobacteria</taxon>
        <taxon>Burkholderiales</taxon>
        <taxon>Oxalobacteraceae</taxon>
        <taxon>Telluria group</taxon>
        <taxon>Duganella</taxon>
    </lineage>
</organism>
<accession>A0A845GBM1</accession>
<keyword evidence="1" id="KW-0472">Membrane</keyword>
<keyword evidence="1" id="KW-1133">Transmembrane helix</keyword>
<dbReference type="AlphaFoldDB" id="A0A845GBM1"/>
<dbReference type="RefSeq" id="WP_161099525.1">
    <property type="nucleotide sequence ID" value="NZ_WWCW01000142.1"/>
</dbReference>
<feature type="transmembrane region" description="Helical" evidence="1">
    <location>
        <begin position="74"/>
        <end position="91"/>
    </location>
</feature>
<reference evidence="2 3" key="1">
    <citation type="submission" date="2020-01" db="EMBL/GenBank/DDBJ databases">
        <title>Novel species isolated from a subtropical stream in China.</title>
        <authorList>
            <person name="Lu H."/>
        </authorList>
    </citation>
    <scope>NUCLEOTIDE SEQUENCE [LARGE SCALE GENOMIC DNA]</scope>
    <source>
        <strain evidence="2 3">FT82W</strain>
    </source>
</reference>
<evidence type="ECO:0000313" key="3">
    <source>
        <dbReference type="Proteomes" id="UP000470302"/>
    </source>
</evidence>
<feature type="transmembrane region" description="Helical" evidence="1">
    <location>
        <begin position="47"/>
        <end position="67"/>
    </location>
</feature>
<gene>
    <name evidence="2" type="ORF">GTP91_26930</name>
</gene>
<name>A0A845GBM1_9BURK</name>
<proteinExistence type="predicted"/>
<sequence length="130" mass="13942">MKRPTSVTVIAWFLIVTSAISLVSSYVSMDNPLVRELMSKSLLPLSLQYAMMFVGLLVTVATGVAMLKGLGWGRLVYFAWSAVGLVVGLATSPMKMAMIPGAVLLAIFAFFLYRPKANAYFGGQVAANDA</sequence>
<protein>
    <submittedName>
        <fullName evidence="2">Uncharacterized protein</fullName>
    </submittedName>
</protein>
<feature type="transmembrane region" description="Helical" evidence="1">
    <location>
        <begin position="97"/>
        <end position="113"/>
    </location>
</feature>